<dbReference type="OrthoDB" id="7270972at2"/>
<name>A0A2U1SLU6_METSR</name>
<dbReference type="Proteomes" id="UP000245137">
    <property type="component" value="Unassembled WGS sequence"/>
</dbReference>
<dbReference type="Gene3D" id="3.40.1440.10">
    <property type="entry name" value="GIY-YIG endonuclease"/>
    <property type="match status" value="1"/>
</dbReference>
<organism evidence="1 2">
    <name type="scientific">Methylosinus sporium</name>
    <dbReference type="NCBI Taxonomy" id="428"/>
    <lineage>
        <taxon>Bacteria</taxon>
        <taxon>Pseudomonadati</taxon>
        <taxon>Pseudomonadota</taxon>
        <taxon>Alphaproteobacteria</taxon>
        <taxon>Hyphomicrobiales</taxon>
        <taxon>Methylocystaceae</taxon>
        <taxon>Methylosinus</taxon>
    </lineage>
</organism>
<evidence type="ECO:0000313" key="1">
    <source>
        <dbReference type="EMBL" id="PWB92570.1"/>
    </source>
</evidence>
<gene>
    <name evidence="1" type="ORF">C5689_17525</name>
</gene>
<proteinExistence type="predicted"/>
<dbReference type="AlphaFoldDB" id="A0A2U1SLU6"/>
<comment type="caution">
    <text evidence="1">The sequence shown here is derived from an EMBL/GenBank/DDBJ whole genome shotgun (WGS) entry which is preliminary data.</text>
</comment>
<dbReference type="InterPro" id="IPR035901">
    <property type="entry name" value="GIY-YIG_endonuc_sf"/>
</dbReference>
<dbReference type="CDD" id="cd10451">
    <property type="entry name" value="GIY-YIG_LuxR_like"/>
    <property type="match status" value="1"/>
</dbReference>
<protein>
    <submittedName>
        <fullName evidence="1">LuxR family transcriptional regulator</fullName>
    </submittedName>
</protein>
<reference evidence="1 2" key="1">
    <citation type="journal article" date="2018" name="Appl. Microbiol. Biotechnol.">
        <title>Co-cultivation of the strictly anaerobic methanogen Methanosarcina barkeri with aerobic methanotrophs in an oxygen-limited membrane bioreactor.</title>
        <authorList>
            <person name="In 't Zandt M.H."/>
            <person name="van den Bosch T.J.M."/>
            <person name="Rijkers R."/>
            <person name="van Kessel M.A.H.J."/>
            <person name="Jetten M.S.M."/>
            <person name="Welte C.U."/>
        </authorList>
    </citation>
    <scope>NUCLEOTIDE SEQUENCE [LARGE SCALE GENOMIC DNA]</scope>
    <source>
        <strain evidence="1 2">DSM 17706</strain>
    </source>
</reference>
<accession>A0A2U1SLU6</accession>
<dbReference type="EMBL" id="PUIV01000044">
    <property type="protein sequence ID" value="PWB92570.1"/>
    <property type="molecule type" value="Genomic_DNA"/>
</dbReference>
<dbReference type="RefSeq" id="WP_108918529.1">
    <property type="nucleotide sequence ID" value="NZ_BGJY01000023.1"/>
</dbReference>
<sequence length="118" mass="13941">MDRKRELKRQFLETPKEMGVFRVLNKESGFSLLECGRDIHARLNRHQTELRLGSHRNRALQDDWNRLGADAFFFETVELLKPAEKPDYDPDDDLKALLALTLEREEFSPERLYNPTHS</sequence>
<keyword evidence="2" id="KW-1185">Reference proteome</keyword>
<evidence type="ECO:0000313" key="2">
    <source>
        <dbReference type="Proteomes" id="UP000245137"/>
    </source>
</evidence>